<comment type="caution">
    <text evidence="1">The sequence shown here is derived from an EMBL/GenBank/DDBJ whole genome shotgun (WGS) entry which is preliminary data.</text>
</comment>
<accession>A0A8S2Z388</accession>
<organism evidence="1 2">
    <name type="scientific">Didymodactylos carnosus</name>
    <dbReference type="NCBI Taxonomy" id="1234261"/>
    <lineage>
        <taxon>Eukaryota</taxon>
        <taxon>Metazoa</taxon>
        <taxon>Spiralia</taxon>
        <taxon>Gnathifera</taxon>
        <taxon>Rotifera</taxon>
        <taxon>Eurotatoria</taxon>
        <taxon>Bdelloidea</taxon>
        <taxon>Philodinida</taxon>
        <taxon>Philodinidae</taxon>
        <taxon>Didymodactylos</taxon>
    </lineage>
</organism>
<evidence type="ECO:0000313" key="1">
    <source>
        <dbReference type="EMBL" id="CAF4593191.1"/>
    </source>
</evidence>
<dbReference type="AlphaFoldDB" id="A0A8S2Z388"/>
<protein>
    <submittedName>
        <fullName evidence="1">Uncharacterized protein</fullName>
    </submittedName>
</protein>
<name>A0A8S2Z388_9BILA</name>
<dbReference type="Proteomes" id="UP000681722">
    <property type="component" value="Unassembled WGS sequence"/>
</dbReference>
<gene>
    <name evidence="1" type="ORF">SRO942_LOCUS48580</name>
</gene>
<reference evidence="1" key="1">
    <citation type="submission" date="2021-02" db="EMBL/GenBank/DDBJ databases">
        <authorList>
            <person name="Nowell W R."/>
        </authorList>
    </citation>
    <scope>NUCLEOTIDE SEQUENCE</scope>
</reference>
<proteinExistence type="predicted"/>
<dbReference type="EMBL" id="CAJOBC010125495">
    <property type="protein sequence ID" value="CAF4593191.1"/>
    <property type="molecule type" value="Genomic_DNA"/>
</dbReference>
<evidence type="ECO:0000313" key="2">
    <source>
        <dbReference type="Proteomes" id="UP000681722"/>
    </source>
</evidence>
<sequence length="76" mass="9358">MFFTLTIYRHRKSIGYFGNDTFQRIHDYLYRQRLAQKTDPRSVHDMKISIDLREIINDDTDKWQIVDQLVFYEINN</sequence>